<dbReference type="RefSeq" id="XP_005771521.1">
    <property type="nucleotide sequence ID" value="XM_005771464.1"/>
</dbReference>
<keyword evidence="1" id="KW-0732">Signal</keyword>
<dbReference type="Proteomes" id="UP000013827">
    <property type="component" value="Unassembled WGS sequence"/>
</dbReference>
<evidence type="ECO:0000256" key="1">
    <source>
        <dbReference type="SAM" id="SignalP"/>
    </source>
</evidence>
<evidence type="ECO:0008006" key="4">
    <source>
        <dbReference type="Google" id="ProtNLM"/>
    </source>
</evidence>
<proteinExistence type="predicted"/>
<reference evidence="3" key="1">
    <citation type="journal article" date="2013" name="Nature">
        <title>Pan genome of the phytoplankton Emiliania underpins its global distribution.</title>
        <authorList>
            <person name="Read B.A."/>
            <person name="Kegel J."/>
            <person name="Klute M.J."/>
            <person name="Kuo A."/>
            <person name="Lefebvre S.C."/>
            <person name="Maumus F."/>
            <person name="Mayer C."/>
            <person name="Miller J."/>
            <person name="Monier A."/>
            <person name="Salamov A."/>
            <person name="Young J."/>
            <person name="Aguilar M."/>
            <person name="Claverie J.M."/>
            <person name="Frickenhaus S."/>
            <person name="Gonzalez K."/>
            <person name="Herman E.K."/>
            <person name="Lin Y.C."/>
            <person name="Napier J."/>
            <person name="Ogata H."/>
            <person name="Sarno A.F."/>
            <person name="Shmutz J."/>
            <person name="Schroeder D."/>
            <person name="de Vargas C."/>
            <person name="Verret F."/>
            <person name="von Dassow P."/>
            <person name="Valentin K."/>
            <person name="Van de Peer Y."/>
            <person name="Wheeler G."/>
            <person name="Dacks J.B."/>
            <person name="Delwiche C.F."/>
            <person name="Dyhrman S.T."/>
            <person name="Glockner G."/>
            <person name="John U."/>
            <person name="Richards T."/>
            <person name="Worden A.Z."/>
            <person name="Zhang X."/>
            <person name="Grigoriev I.V."/>
            <person name="Allen A.E."/>
            <person name="Bidle K."/>
            <person name="Borodovsky M."/>
            <person name="Bowler C."/>
            <person name="Brownlee C."/>
            <person name="Cock J.M."/>
            <person name="Elias M."/>
            <person name="Gladyshev V.N."/>
            <person name="Groth M."/>
            <person name="Guda C."/>
            <person name="Hadaegh A."/>
            <person name="Iglesias-Rodriguez M.D."/>
            <person name="Jenkins J."/>
            <person name="Jones B.M."/>
            <person name="Lawson T."/>
            <person name="Leese F."/>
            <person name="Lindquist E."/>
            <person name="Lobanov A."/>
            <person name="Lomsadze A."/>
            <person name="Malik S.B."/>
            <person name="Marsh M.E."/>
            <person name="Mackinder L."/>
            <person name="Mock T."/>
            <person name="Mueller-Roeber B."/>
            <person name="Pagarete A."/>
            <person name="Parker M."/>
            <person name="Probert I."/>
            <person name="Quesneville H."/>
            <person name="Raines C."/>
            <person name="Rensing S.A."/>
            <person name="Riano-Pachon D.M."/>
            <person name="Richier S."/>
            <person name="Rokitta S."/>
            <person name="Shiraiwa Y."/>
            <person name="Soanes D.M."/>
            <person name="van der Giezen M."/>
            <person name="Wahlund T.M."/>
            <person name="Williams B."/>
            <person name="Wilson W."/>
            <person name="Wolfe G."/>
            <person name="Wurch L.L."/>
        </authorList>
    </citation>
    <scope>NUCLEOTIDE SEQUENCE</scope>
</reference>
<reference evidence="2" key="2">
    <citation type="submission" date="2024-10" db="UniProtKB">
        <authorList>
            <consortium name="EnsemblProtists"/>
        </authorList>
    </citation>
    <scope>IDENTIFICATION</scope>
</reference>
<feature type="chain" id="PRO_5044259763" description="SAP domain-containing protein" evidence="1">
    <location>
        <begin position="22"/>
        <end position="202"/>
    </location>
</feature>
<dbReference type="GeneID" id="17264639"/>
<protein>
    <recommendedName>
        <fullName evidence="4">SAP domain-containing protein</fullName>
    </recommendedName>
</protein>
<dbReference type="KEGG" id="ehx:EMIHUDRAFT_255744"/>
<feature type="signal peptide" evidence="1">
    <location>
        <begin position="1"/>
        <end position="21"/>
    </location>
</feature>
<evidence type="ECO:0000313" key="2">
    <source>
        <dbReference type="EnsemblProtists" id="EOD19092"/>
    </source>
</evidence>
<accession>A0A0D3J6F7</accession>
<dbReference type="Pfam" id="PF13650">
    <property type="entry name" value="Asp_protease_2"/>
    <property type="match status" value="1"/>
</dbReference>
<keyword evidence="3" id="KW-1185">Reference proteome</keyword>
<dbReference type="Gene3D" id="2.40.70.10">
    <property type="entry name" value="Acid Proteases"/>
    <property type="match status" value="1"/>
</dbReference>
<dbReference type="PaxDb" id="2903-EOD19092"/>
<dbReference type="AlphaFoldDB" id="A0A0D3J6F7"/>
<dbReference type="EnsemblProtists" id="EOD19092">
    <property type="protein sequence ID" value="EOD19092"/>
    <property type="gene ID" value="EMIHUDRAFT_255744"/>
</dbReference>
<evidence type="ECO:0000313" key="3">
    <source>
        <dbReference type="Proteomes" id="UP000013827"/>
    </source>
</evidence>
<name>A0A0D3J6F7_EMIH1</name>
<dbReference type="HOGENOM" id="CLU_1357799_0_0_1"/>
<dbReference type="InterPro" id="IPR021109">
    <property type="entry name" value="Peptidase_aspartic_dom_sf"/>
</dbReference>
<sequence>MRCAVWVSVAFTSLASALSRAQPKPFRASEIKARLRRLGVSTEGCFEKEELYRLLLERAPEASGVGHCVPLELLQAARGAMGAGVTVDSKRYVGIRLASADDASVADPRLLMLLDSAASNSLLTPAAARLLGARPTGVRATADTGTAVGLGGFEQVDLGEVALPGGLACGRLAPVVMDLPLERPSGGGECGLLGLDFLSRFE</sequence>
<organism evidence="2 3">
    <name type="scientific">Emiliania huxleyi (strain CCMP1516)</name>
    <dbReference type="NCBI Taxonomy" id="280463"/>
    <lineage>
        <taxon>Eukaryota</taxon>
        <taxon>Haptista</taxon>
        <taxon>Haptophyta</taxon>
        <taxon>Prymnesiophyceae</taxon>
        <taxon>Isochrysidales</taxon>
        <taxon>Noelaerhabdaceae</taxon>
        <taxon>Emiliania</taxon>
    </lineage>
</organism>